<name>A0AAJ0MJV5_9PEZI</name>
<proteinExistence type="predicted"/>
<dbReference type="EMBL" id="JAUIQD010000001">
    <property type="protein sequence ID" value="KAK3363169.1"/>
    <property type="molecule type" value="Genomic_DNA"/>
</dbReference>
<dbReference type="InterPro" id="IPR027417">
    <property type="entry name" value="P-loop_NTPase"/>
</dbReference>
<feature type="coiled-coil region" evidence="1">
    <location>
        <begin position="195"/>
        <end position="293"/>
    </location>
</feature>
<dbReference type="Pfam" id="PF01926">
    <property type="entry name" value="MMR_HSR1"/>
    <property type="match status" value="1"/>
</dbReference>
<dbReference type="GO" id="GO:0005525">
    <property type="term" value="F:GTP binding"/>
    <property type="evidence" value="ECO:0007669"/>
    <property type="project" value="InterPro"/>
</dbReference>
<comment type="caution">
    <text evidence="3">The sequence shown here is derived from an EMBL/GenBank/DDBJ whole genome shotgun (WGS) entry which is preliminary data.</text>
</comment>
<dbReference type="GO" id="GO:0016787">
    <property type="term" value="F:hydrolase activity"/>
    <property type="evidence" value="ECO:0007669"/>
    <property type="project" value="UniProtKB-KW"/>
</dbReference>
<dbReference type="Gene3D" id="3.40.50.300">
    <property type="entry name" value="P-loop containing nucleotide triphosphate hydrolases"/>
    <property type="match status" value="1"/>
</dbReference>
<feature type="domain" description="G" evidence="2">
    <location>
        <begin position="11"/>
        <end position="109"/>
    </location>
</feature>
<evidence type="ECO:0000259" key="2">
    <source>
        <dbReference type="Pfam" id="PF01926"/>
    </source>
</evidence>
<accession>A0AAJ0MJV5</accession>
<evidence type="ECO:0000256" key="1">
    <source>
        <dbReference type="SAM" id="Coils"/>
    </source>
</evidence>
<reference evidence="3" key="2">
    <citation type="submission" date="2023-06" db="EMBL/GenBank/DDBJ databases">
        <authorList>
            <consortium name="Lawrence Berkeley National Laboratory"/>
            <person name="Haridas S."/>
            <person name="Hensen N."/>
            <person name="Bonometti L."/>
            <person name="Westerberg I."/>
            <person name="Brannstrom I.O."/>
            <person name="Guillou S."/>
            <person name="Cros-Aarteil S."/>
            <person name="Calhoun S."/>
            <person name="Kuo A."/>
            <person name="Mondo S."/>
            <person name="Pangilinan J."/>
            <person name="Riley R."/>
            <person name="Labutti K."/>
            <person name="Andreopoulos B."/>
            <person name="Lipzen A."/>
            <person name="Chen C."/>
            <person name="Yanf M."/>
            <person name="Daum C."/>
            <person name="Ng V."/>
            <person name="Clum A."/>
            <person name="Steindorff A."/>
            <person name="Ohm R."/>
            <person name="Martin F."/>
            <person name="Silar P."/>
            <person name="Natvig D."/>
            <person name="Lalanne C."/>
            <person name="Gautier V."/>
            <person name="Ament-Velasquez S.L."/>
            <person name="Kruys A."/>
            <person name="Hutchinson M.I."/>
            <person name="Powell A.J."/>
            <person name="Barry K."/>
            <person name="Miller A.N."/>
            <person name="Grigoriev I.V."/>
            <person name="Debuchy R."/>
            <person name="Gladieux P."/>
            <person name="Thoren M.H."/>
            <person name="Johannesson H."/>
        </authorList>
    </citation>
    <scope>NUCLEOTIDE SEQUENCE</scope>
    <source>
        <strain evidence="3">CBS 955.72</strain>
    </source>
</reference>
<keyword evidence="1" id="KW-0175">Coiled coil</keyword>
<dbReference type="InterPro" id="IPR006073">
    <property type="entry name" value="GTP-bd"/>
</dbReference>
<dbReference type="Proteomes" id="UP001275084">
    <property type="component" value="Unassembled WGS sequence"/>
</dbReference>
<dbReference type="AlphaFoldDB" id="A0AAJ0MJV5"/>
<keyword evidence="4" id="KW-1185">Reference proteome</keyword>
<keyword evidence="3" id="KW-0378">Hydrolase</keyword>
<evidence type="ECO:0000313" key="3">
    <source>
        <dbReference type="EMBL" id="KAK3363169.1"/>
    </source>
</evidence>
<organism evidence="3 4">
    <name type="scientific">Lasiosphaeria hispida</name>
    <dbReference type="NCBI Taxonomy" id="260671"/>
    <lineage>
        <taxon>Eukaryota</taxon>
        <taxon>Fungi</taxon>
        <taxon>Dikarya</taxon>
        <taxon>Ascomycota</taxon>
        <taxon>Pezizomycotina</taxon>
        <taxon>Sordariomycetes</taxon>
        <taxon>Sordariomycetidae</taxon>
        <taxon>Sordariales</taxon>
        <taxon>Lasiosphaeriaceae</taxon>
        <taxon>Lasiosphaeria</taxon>
    </lineage>
</organism>
<dbReference type="SUPFAM" id="SSF52540">
    <property type="entry name" value="P-loop containing nucleoside triphosphate hydrolases"/>
    <property type="match status" value="1"/>
</dbReference>
<protein>
    <submittedName>
        <fullName evidence="3">P-loop containing nucleoside triphosphate hydrolase protein</fullName>
    </submittedName>
</protein>
<gene>
    <name evidence="3" type="ORF">B0T25DRAFT_32158</name>
</gene>
<reference evidence="3" key="1">
    <citation type="journal article" date="2023" name="Mol. Phylogenet. Evol.">
        <title>Genome-scale phylogeny and comparative genomics of the fungal order Sordariales.</title>
        <authorList>
            <person name="Hensen N."/>
            <person name="Bonometti L."/>
            <person name="Westerberg I."/>
            <person name="Brannstrom I.O."/>
            <person name="Guillou S."/>
            <person name="Cros-Aarteil S."/>
            <person name="Calhoun S."/>
            <person name="Haridas S."/>
            <person name="Kuo A."/>
            <person name="Mondo S."/>
            <person name="Pangilinan J."/>
            <person name="Riley R."/>
            <person name="LaButti K."/>
            <person name="Andreopoulos B."/>
            <person name="Lipzen A."/>
            <person name="Chen C."/>
            <person name="Yan M."/>
            <person name="Daum C."/>
            <person name="Ng V."/>
            <person name="Clum A."/>
            <person name="Steindorff A."/>
            <person name="Ohm R.A."/>
            <person name="Martin F."/>
            <person name="Silar P."/>
            <person name="Natvig D.O."/>
            <person name="Lalanne C."/>
            <person name="Gautier V."/>
            <person name="Ament-Velasquez S.L."/>
            <person name="Kruys A."/>
            <person name="Hutchinson M.I."/>
            <person name="Powell A.J."/>
            <person name="Barry K."/>
            <person name="Miller A.N."/>
            <person name="Grigoriev I.V."/>
            <person name="Debuchy R."/>
            <person name="Gladieux P."/>
            <person name="Hiltunen Thoren M."/>
            <person name="Johannesson H."/>
        </authorList>
    </citation>
    <scope>NUCLEOTIDE SEQUENCE</scope>
    <source>
        <strain evidence="3">CBS 955.72</strain>
    </source>
</reference>
<sequence length="316" mass="36388">MGQRKNRPFTVLLMGVTGAGKSTFASLASGKKLVIGDDLDPCTQDPEAVSFELDGHPIVLIDTPGFDDSMRNDVEILRDVAKWMDDQGMLKNQTIDGLILLHPVTRNYVSSKEKRRTQLLEKIMGEGAYKRIAIATTMWGSLDSDYAAMLESDLTKKGNRLGENGLWGDFRVHGASVKRHDNTRDSAHNIIRKIISRSKEAEKETQRQRDKAKRNTIFLGPLFWQQLVDDLEEDIADLRSDLLYHRNEEPEVHFSRSVDLKVQQNWREWEAEKQVLEKRIDRFEMQRKKLQTVVFWATKAGKFWAAQMRLLCKLWG</sequence>
<evidence type="ECO:0000313" key="4">
    <source>
        <dbReference type="Proteomes" id="UP001275084"/>
    </source>
</evidence>